<evidence type="ECO:0000256" key="1">
    <source>
        <dbReference type="SAM" id="Phobius"/>
    </source>
</evidence>
<feature type="transmembrane region" description="Helical" evidence="1">
    <location>
        <begin position="880"/>
        <end position="900"/>
    </location>
</feature>
<evidence type="ECO:0000313" key="2">
    <source>
        <dbReference type="EMBL" id="SMP37238.1"/>
    </source>
</evidence>
<feature type="transmembrane region" description="Helical" evidence="1">
    <location>
        <begin position="362"/>
        <end position="383"/>
    </location>
</feature>
<dbReference type="Proteomes" id="UP001157914">
    <property type="component" value="Unassembled WGS sequence"/>
</dbReference>
<organism evidence="2 3">
    <name type="scientific">Roseibium denhamense</name>
    <dbReference type="NCBI Taxonomy" id="76305"/>
    <lineage>
        <taxon>Bacteria</taxon>
        <taxon>Pseudomonadati</taxon>
        <taxon>Pseudomonadota</taxon>
        <taxon>Alphaproteobacteria</taxon>
        <taxon>Hyphomicrobiales</taxon>
        <taxon>Stappiaceae</taxon>
        <taxon>Roseibium</taxon>
    </lineage>
</organism>
<feature type="transmembrane region" description="Helical" evidence="1">
    <location>
        <begin position="461"/>
        <end position="484"/>
    </location>
</feature>
<dbReference type="PANTHER" id="PTHR32063">
    <property type="match status" value="1"/>
</dbReference>
<feature type="transmembrane region" description="Helical" evidence="1">
    <location>
        <begin position="333"/>
        <end position="355"/>
    </location>
</feature>
<keyword evidence="3" id="KW-1185">Reference proteome</keyword>
<proteinExistence type="predicted"/>
<feature type="transmembrane region" description="Helical" evidence="1">
    <location>
        <begin position="517"/>
        <end position="536"/>
    </location>
</feature>
<keyword evidence="1" id="KW-0472">Membrane</keyword>
<gene>
    <name evidence="2" type="ORF">SAMN06265374_0029</name>
</gene>
<dbReference type="Gene3D" id="3.30.2090.10">
    <property type="entry name" value="Multidrug efflux transporter AcrB TolC docking domain, DN and DC subdomains"/>
    <property type="match status" value="2"/>
</dbReference>
<dbReference type="InterPro" id="IPR027463">
    <property type="entry name" value="AcrB_DN_DC_subdom"/>
</dbReference>
<keyword evidence="1" id="KW-1133">Transmembrane helix</keyword>
<keyword evidence="1" id="KW-0812">Transmembrane</keyword>
<dbReference type="SUPFAM" id="SSF82693">
    <property type="entry name" value="Multidrug efflux transporter AcrB pore domain, PN1, PN2, PC1 and PC2 subdomains"/>
    <property type="match status" value="2"/>
</dbReference>
<feature type="transmembrane region" description="Helical" evidence="1">
    <location>
        <begin position="906"/>
        <end position="927"/>
    </location>
</feature>
<dbReference type="Gene3D" id="3.30.70.1320">
    <property type="entry name" value="Multidrug efflux transporter AcrB pore domain like"/>
    <property type="match status" value="1"/>
</dbReference>
<dbReference type="Gene3D" id="3.30.70.1440">
    <property type="entry name" value="Multidrug efflux transporter AcrB pore domain"/>
    <property type="match status" value="1"/>
</dbReference>
<sequence length="1028" mass="110873">MDFLTRFGLEKSRFTYLVMILVLIMGAGAYANLAKRADPEITIRTAAVQATFDGMAPTRLEELIAIPIERKIREIGEVEDIETVITNGQALFYIHLYDRVSGSDIEGAWEDLRNKMDDVVVELPEGTNGPFVNTDYGDVSIATIALTGDGFDLAYLEDVAEEFRRVLYQVPGITKVSFHGVQEERIWLELDTRKLASVGVQLNQLLSDLQAQNVILPAGKIDAGGTNVVLQANGDLQSVDEIRGVLTKVSGLAGYVRLSDLVDVRRGYVDPKETPAFFNGEPSIILSLEMASGTDIQILGAELLNVIEGFERTQPIGISTNISTFQETNVTEAVSGALSNVAQTFVVVFIAMLLFLGFRPAVVISCIVPFTIAFALTSMGLIGVDVEQVSIAAVIISLGLLVDNGLVVVEDIEGRINAGESPQEAAIDAGGQYVIPLAAASITTVSAFIPMLLMEGVEGEFAFSLGAVVSSMLLGSWLTALYVLPFLSVRLLRQKPAKTAGQKSGLIHAYGALTRRLLPFGIPIIIATYLAVAFSGTQMSRLKSEMFPLTERADFLIYMDMPKDAAISETERQALEITGWLTDPDINPGVKSVTAYIGDGGPRFYLSLDPADPDPASAFLVVNTTDFEAAVETSARARRAFIEQFPAARFRVTRLSNGGGEAGLVDVEISGPDADTLMAAGRKLEEAFADVPDIVKNEADWGNKVIKIVVDIAQDKAREFGVTSEDISSVMASYFSGTTYSTFREGDEQIPIVLRAASPFRDSAEDLANLSIAANGELISVDQVAVFRPTLEFSEIRRENQVRQIIVSAKSDSLAANQLLERVQPTIDGLDLGPGYKIHIGGELEDNADVNGQLGGNLPYAIGVMILALVFQFNSARRTLVTFMTIPIILIGAPYAMLITDRPMSFFAMLGLMSLMGIIINNAIVLINQIDLNLEHMDVKDAIVNAAEQRARPIILTSLTTVGGLIPMAISGGALFEPMATIMIGGLLIASPMTLIFVPSVCYLLMRGEKRESHTRSGPSEVEGAQAV</sequence>
<name>A0ABY1PQ16_9HYPH</name>
<dbReference type="InterPro" id="IPR001036">
    <property type="entry name" value="Acrflvin-R"/>
</dbReference>
<dbReference type="RefSeq" id="WP_155189449.1">
    <property type="nucleotide sequence ID" value="NZ_BAAAEA010000007.1"/>
</dbReference>
<protein>
    <submittedName>
        <fullName evidence="2">Multidrug efflux pump subunit AcrB</fullName>
    </submittedName>
</protein>
<feature type="transmembrane region" description="Helical" evidence="1">
    <location>
        <begin position="982"/>
        <end position="1006"/>
    </location>
</feature>
<evidence type="ECO:0000313" key="3">
    <source>
        <dbReference type="Proteomes" id="UP001157914"/>
    </source>
</evidence>
<dbReference type="PRINTS" id="PR00702">
    <property type="entry name" value="ACRIFLAVINRP"/>
</dbReference>
<comment type="caution">
    <text evidence="2">The sequence shown here is derived from an EMBL/GenBank/DDBJ whole genome shotgun (WGS) entry which is preliminary data.</text>
</comment>
<accession>A0ABY1PQ16</accession>
<feature type="transmembrane region" description="Helical" evidence="1">
    <location>
        <begin position="430"/>
        <end position="449"/>
    </location>
</feature>
<dbReference type="Gene3D" id="3.30.70.1430">
    <property type="entry name" value="Multidrug efflux transporter AcrB pore domain"/>
    <property type="match status" value="2"/>
</dbReference>
<dbReference type="EMBL" id="FXTT01000010">
    <property type="protein sequence ID" value="SMP37238.1"/>
    <property type="molecule type" value="Genomic_DNA"/>
</dbReference>
<dbReference type="SUPFAM" id="SSF82714">
    <property type="entry name" value="Multidrug efflux transporter AcrB TolC docking domain, DN and DC subdomains"/>
    <property type="match status" value="2"/>
</dbReference>
<dbReference type="Gene3D" id="1.20.1640.10">
    <property type="entry name" value="Multidrug efflux transporter AcrB transmembrane domain"/>
    <property type="match status" value="2"/>
</dbReference>
<dbReference type="PANTHER" id="PTHR32063:SF18">
    <property type="entry name" value="CATION EFFLUX SYSTEM PROTEIN"/>
    <property type="match status" value="1"/>
</dbReference>
<feature type="transmembrane region" description="Helical" evidence="1">
    <location>
        <begin position="14"/>
        <end position="33"/>
    </location>
</feature>
<reference evidence="2 3" key="1">
    <citation type="submission" date="2017-05" db="EMBL/GenBank/DDBJ databases">
        <authorList>
            <person name="Varghese N."/>
            <person name="Submissions S."/>
        </authorList>
    </citation>
    <scope>NUCLEOTIDE SEQUENCE [LARGE SCALE GENOMIC DNA]</scope>
    <source>
        <strain evidence="2 3">DSM 15949</strain>
    </source>
</reference>
<feature type="transmembrane region" description="Helical" evidence="1">
    <location>
        <begin position="954"/>
        <end position="976"/>
    </location>
</feature>
<dbReference type="SUPFAM" id="SSF82866">
    <property type="entry name" value="Multidrug efflux transporter AcrB transmembrane domain"/>
    <property type="match status" value="2"/>
</dbReference>
<dbReference type="Pfam" id="PF00873">
    <property type="entry name" value="ACR_tran"/>
    <property type="match status" value="1"/>
</dbReference>
<feature type="transmembrane region" description="Helical" evidence="1">
    <location>
        <begin position="854"/>
        <end position="873"/>
    </location>
</feature>